<accession>A0AAE2DK20</accession>
<dbReference type="RefSeq" id="WP_039768690.1">
    <property type="nucleotide sequence ID" value="NZ_JTGH01000010.1"/>
</dbReference>
<feature type="signal peptide" evidence="2">
    <location>
        <begin position="1"/>
        <end position="33"/>
    </location>
</feature>
<dbReference type="PANTHER" id="PTHR35037">
    <property type="entry name" value="C-TERMINAL REGION OF AIDA-LIKE PROTEIN"/>
    <property type="match status" value="1"/>
</dbReference>
<organism evidence="4 5">
    <name type="scientific">Pseudomonas fluorescens</name>
    <dbReference type="NCBI Taxonomy" id="294"/>
    <lineage>
        <taxon>Bacteria</taxon>
        <taxon>Pseudomonadati</taxon>
        <taxon>Pseudomonadota</taxon>
        <taxon>Gammaproteobacteria</taxon>
        <taxon>Pseudomonadales</taxon>
        <taxon>Pseudomonadaceae</taxon>
        <taxon>Pseudomonas</taxon>
    </lineage>
</organism>
<evidence type="ECO:0000256" key="2">
    <source>
        <dbReference type="SAM" id="SignalP"/>
    </source>
</evidence>
<dbReference type="InterPro" id="IPR011050">
    <property type="entry name" value="Pectin_lyase_fold/virulence"/>
</dbReference>
<dbReference type="InterPro" id="IPR004899">
    <property type="entry name" value="Pertactin_central"/>
</dbReference>
<dbReference type="Proteomes" id="UP000031587">
    <property type="component" value="Unassembled WGS sequence"/>
</dbReference>
<name>A0AAE2DK20_PSEFL</name>
<dbReference type="Gene3D" id="2.40.128.130">
    <property type="entry name" value="Autotransporter beta-domain"/>
    <property type="match status" value="1"/>
</dbReference>
<gene>
    <name evidence="4" type="ORF">QS95_13555</name>
</gene>
<dbReference type="SMART" id="SM00869">
    <property type="entry name" value="Autotransporter"/>
    <property type="match status" value="1"/>
</dbReference>
<protein>
    <submittedName>
        <fullName evidence="4">Autotransporter</fullName>
    </submittedName>
</protein>
<dbReference type="Pfam" id="PF03797">
    <property type="entry name" value="Autotransporter"/>
    <property type="match status" value="1"/>
</dbReference>
<feature type="domain" description="Autotransporter" evidence="3">
    <location>
        <begin position="578"/>
        <end position="848"/>
    </location>
</feature>
<sequence>MRTTPPFKFDIFGNSRAIPSFALLMLSVSVSHAGVLNPGQSETIDSTDPIESWTLNPGSELISNGADTDNIGAVGAKLEVNGGSNKQIALERLSVMNMIGGTVANTSGTGAAINLASSSAEITNSTITSNAVGLMLTRNIQDQSGSSVKLVDSTVTASSVGAQVNGLGVLELIESTISATGTTSDGVRLLNGSLSAKNSFISGGDVGLHIGSEPSRGETSTVVLDDSRIEGRTGPAISTDLLNLQGAKADIHVLNDSTLVAGNGNVLEVKNGATVGLTVDNSALVGDVVVDSGSAARTRFQNGASLAGNLQNVAQVTLDTRSTMTGDVLAQAGSGAAVTIDNGAALNGNVNNVISLSLNHGGSMTGDVVTDTAGTVALDNGATLTGQIENSANIQIRNAGQWVTTGNSSVQSLELEDGIVRLGDTGSFHQLDVENVSGKGTFVMHADLNTERTDFLNVTKGASGEHKLQVTASGTNPTTPDLVKIGNVAGGDASFALNGNGLVDAGSRTYGLLREGEGLFLKPNQTVSTSTNTVLAIAGSTRSILYGEMTSLNSRLGDRRLSSSSGDTSPLARSDTSMKKLSNSVWMRTYGSQYNVSNAYGGGFTQNQRGFSLGADTQAQLGGQQWLVGAFVGSGRTDIDLKNGSTATVDSLNAGVYGTLLDVASGMYVDVVGKVNQFDNQANVTMSDGTRSKGNYKNLGLSATVEVGKLIRFDNGDFIEPFAQVGLGAVQAKQYRLDNGLEVDAGAAHSLLGKVGVTIGREITLDNASKLQPRVRLAMGHEFVKSNDVKVNNDDFNSDPSSTSLEYTVGVNWVPAQKNWQVYGEAGGSKGNTIEQNWNYSVGVSYNF</sequence>
<dbReference type="InterPro" id="IPR005546">
    <property type="entry name" value="Autotransporte_beta"/>
</dbReference>
<dbReference type="SUPFAM" id="SSF51126">
    <property type="entry name" value="Pectin lyase-like"/>
    <property type="match status" value="1"/>
</dbReference>
<dbReference type="InterPro" id="IPR051551">
    <property type="entry name" value="Autotransporter_adhesion"/>
</dbReference>
<reference evidence="4 5" key="1">
    <citation type="submission" date="2014-11" db="EMBL/GenBank/DDBJ databases">
        <title>Draft genome sequence of Pseudomonas fluorescens strains SF4c SF39a.</title>
        <authorList>
            <person name="Underwood G.E."/>
            <person name="Ly L.K."/>
            <person name="Bitzer A.S."/>
            <person name="Godino A."/>
            <person name="Bucci V."/>
            <person name="Fischer S."/>
            <person name="Silby M.W."/>
        </authorList>
    </citation>
    <scope>NUCLEOTIDE SEQUENCE [LARGE SCALE GENOMIC DNA]</scope>
    <source>
        <strain evidence="4 5">SF4c</strain>
    </source>
</reference>
<dbReference type="GO" id="GO:0019867">
    <property type="term" value="C:outer membrane"/>
    <property type="evidence" value="ECO:0007669"/>
    <property type="project" value="InterPro"/>
</dbReference>
<dbReference type="NCBIfam" id="TIGR01414">
    <property type="entry name" value="autotrans_barl"/>
    <property type="match status" value="1"/>
</dbReference>
<dbReference type="CDD" id="cd01343">
    <property type="entry name" value="PL1_Passenger_AT"/>
    <property type="match status" value="1"/>
</dbReference>
<comment type="caution">
    <text evidence="4">The sequence shown here is derived from an EMBL/GenBank/DDBJ whole genome shotgun (WGS) entry which is preliminary data.</text>
</comment>
<dbReference type="SUPFAM" id="SSF103515">
    <property type="entry name" value="Autotransporter"/>
    <property type="match status" value="1"/>
</dbReference>
<dbReference type="InterPro" id="IPR012332">
    <property type="entry name" value="Autotransporter_pectin_lyase_C"/>
</dbReference>
<dbReference type="AlphaFoldDB" id="A0AAE2DK20"/>
<dbReference type="InterPro" id="IPR006315">
    <property type="entry name" value="OM_autotransptr_brl_dom"/>
</dbReference>
<dbReference type="PANTHER" id="PTHR35037:SF7">
    <property type="entry name" value="AUTOTRANSPORTER"/>
    <property type="match status" value="1"/>
</dbReference>
<feature type="region of interest" description="Disordered" evidence="1">
    <location>
        <begin position="556"/>
        <end position="576"/>
    </location>
</feature>
<dbReference type="Gene3D" id="2.160.20.20">
    <property type="match status" value="2"/>
</dbReference>
<dbReference type="EMBL" id="JTGH01000010">
    <property type="protein sequence ID" value="KIF60502.1"/>
    <property type="molecule type" value="Genomic_DNA"/>
</dbReference>
<proteinExistence type="predicted"/>
<dbReference type="Pfam" id="PF03212">
    <property type="entry name" value="Pertactin"/>
    <property type="match status" value="1"/>
</dbReference>
<evidence type="ECO:0000256" key="1">
    <source>
        <dbReference type="SAM" id="MobiDB-lite"/>
    </source>
</evidence>
<evidence type="ECO:0000313" key="5">
    <source>
        <dbReference type="Proteomes" id="UP000031587"/>
    </source>
</evidence>
<evidence type="ECO:0000259" key="3">
    <source>
        <dbReference type="PROSITE" id="PS51208"/>
    </source>
</evidence>
<dbReference type="PROSITE" id="PS51208">
    <property type="entry name" value="AUTOTRANSPORTER"/>
    <property type="match status" value="1"/>
</dbReference>
<dbReference type="InterPro" id="IPR036709">
    <property type="entry name" value="Autotransporte_beta_dom_sf"/>
</dbReference>
<keyword evidence="2" id="KW-0732">Signal</keyword>
<evidence type="ECO:0000313" key="4">
    <source>
        <dbReference type="EMBL" id="KIF60502.1"/>
    </source>
</evidence>
<feature type="chain" id="PRO_5042290263" evidence="2">
    <location>
        <begin position="34"/>
        <end position="848"/>
    </location>
</feature>